<accession>A0A8S2VZ34</accession>
<evidence type="ECO:0000313" key="3">
    <source>
        <dbReference type="EMBL" id="CAF4399179.1"/>
    </source>
</evidence>
<dbReference type="InterPro" id="IPR037272">
    <property type="entry name" value="SNS_sf"/>
</dbReference>
<feature type="non-terminal residue" evidence="3">
    <location>
        <position position="1"/>
    </location>
</feature>
<evidence type="ECO:0000313" key="2">
    <source>
        <dbReference type="EMBL" id="CAF4291981.1"/>
    </source>
</evidence>
<feature type="transmembrane region" description="Helical" evidence="1">
    <location>
        <begin position="9"/>
        <end position="31"/>
    </location>
</feature>
<evidence type="ECO:0000313" key="4">
    <source>
        <dbReference type="EMBL" id="CAF4416690.1"/>
    </source>
</evidence>
<sequence>MLGTKPGKFWIGTWCFAAPAFLGGIIIFGLARYTNPAYGEPTDPFYYK</sequence>
<gene>
    <name evidence="2" type="ORF">BYL167_LOCUS27129</name>
    <name evidence="4" type="ORF">GIL414_LOCUS30884</name>
    <name evidence="3" type="ORF">SMN809_LOCUS30366</name>
</gene>
<comment type="caution">
    <text evidence="3">The sequence shown here is derived from an EMBL/GenBank/DDBJ whole genome shotgun (WGS) entry which is preliminary data.</text>
</comment>
<reference evidence="3" key="1">
    <citation type="submission" date="2021-02" db="EMBL/GenBank/DDBJ databases">
        <authorList>
            <person name="Nowell W R."/>
        </authorList>
    </citation>
    <scope>NUCLEOTIDE SEQUENCE</scope>
</reference>
<evidence type="ECO:0000313" key="5">
    <source>
        <dbReference type="Proteomes" id="UP000676336"/>
    </source>
</evidence>
<organism evidence="3 5">
    <name type="scientific">Rotaria magnacalcarata</name>
    <dbReference type="NCBI Taxonomy" id="392030"/>
    <lineage>
        <taxon>Eukaryota</taxon>
        <taxon>Metazoa</taxon>
        <taxon>Spiralia</taxon>
        <taxon>Gnathifera</taxon>
        <taxon>Rotifera</taxon>
        <taxon>Eurotatoria</taxon>
        <taxon>Bdelloidea</taxon>
        <taxon>Philodinida</taxon>
        <taxon>Philodinidae</taxon>
        <taxon>Rotaria</taxon>
    </lineage>
</organism>
<keyword evidence="1" id="KW-1133">Transmembrane helix</keyword>
<dbReference type="AlphaFoldDB" id="A0A8S2VZ34"/>
<dbReference type="Proteomes" id="UP000676336">
    <property type="component" value="Unassembled WGS sequence"/>
</dbReference>
<evidence type="ECO:0000256" key="1">
    <source>
        <dbReference type="SAM" id="Phobius"/>
    </source>
</evidence>
<dbReference type="Proteomes" id="UP000681967">
    <property type="component" value="Unassembled WGS sequence"/>
</dbReference>
<dbReference type="EMBL" id="CAJOBJ010060757">
    <property type="protein sequence ID" value="CAF4416690.1"/>
    <property type="molecule type" value="Genomic_DNA"/>
</dbReference>
<dbReference type="EMBL" id="CAJOBI010057145">
    <property type="protein sequence ID" value="CAF4399179.1"/>
    <property type="molecule type" value="Genomic_DNA"/>
</dbReference>
<keyword evidence="1" id="KW-0812">Transmembrane</keyword>
<protein>
    <submittedName>
        <fullName evidence="3">Uncharacterized protein</fullName>
    </submittedName>
</protein>
<keyword evidence="1" id="KW-0472">Membrane</keyword>
<dbReference type="Proteomes" id="UP000681720">
    <property type="component" value="Unassembled WGS sequence"/>
</dbReference>
<name>A0A8S2VZ34_9BILA</name>
<dbReference type="SUPFAM" id="SSF161070">
    <property type="entry name" value="SNF-like"/>
    <property type="match status" value="1"/>
</dbReference>
<dbReference type="EMBL" id="CAJOBH010033858">
    <property type="protein sequence ID" value="CAF4291981.1"/>
    <property type="molecule type" value="Genomic_DNA"/>
</dbReference>
<proteinExistence type="predicted"/>